<accession>A0A9X0DDL0</accession>
<protein>
    <submittedName>
        <fullName evidence="2">Uncharacterized protein</fullName>
    </submittedName>
</protein>
<reference evidence="2" key="1">
    <citation type="submission" date="2022-11" db="EMBL/GenBank/DDBJ databases">
        <title>Genome Resource of Sclerotinia nivalis Strain SnTB1, a Plant Pathogen Isolated from American Ginseng.</title>
        <authorList>
            <person name="Fan S."/>
        </authorList>
    </citation>
    <scope>NUCLEOTIDE SEQUENCE</scope>
    <source>
        <strain evidence="2">SnTB1</strain>
    </source>
</reference>
<dbReference type="Proteomes" id="UP001152300">
    <property type="component" value="Unassembled WGS sequence"/>
</dbReference>
<dbReference type="AlphaFoldDB" id="A0A9X0DDL0"/>
<feature type="region of interest" description="Disordered" evidence="1">
    <location>
        <begin position="337"/>
        <end position="356"/>
    </location>
</feature>
<organism evidence="2 3">
    <name type="scientific">Sclerotinia nivalis</name>
    <dbReference type="NCBI Taxonomy" id="352851"/>
    <lineage>
        <taxon>Eukaryota</taxon>
        <taxon>Fungi</taxon>
        <taxon>Dikarya</taxon>
        <taxon>Ascomycota</taxon>
        <taxon>Pezizomycotina</taxon>
        <taxon>Leotiomycetes</taxon>
        <taxon>Helotiales</taxon>
        <taxon>Sclerotiniaceae</taxon>
        <taxon>Sclerotinia</taxon>
    </lineage>
</organism>
<name>A0A9X0DDL0_9HELO</name>
<evidence type="ECO:0000256" key="1">
    <source>
        <dbReference type="SAM" id="MobiDB-lite"/>
    </source>
</evidence>
<gene>
    <name evidence="2" type="ORF">OCU04_011878</name>
</gene>
<evidence type="ECO:0000313" key="2">
    <source>
        <dbReference type="EMBL" id="KAJ8058894.1"/>
    </source>
</evidence>
<sequence length="413" mass="47882">MAESETAKPLKKDDNDYYFTGQKLIPYFPVRGYHLNKQGFALPGERFKQACHLPPSFFKALKALPQEILHNIYEHIIDVPAIDPAAKHNVGESEIIPDLTYNFRQLNEDLDDDEIFKPYPESPYPIPVQALLLQQNPSAIYTPTGCDPPQEQRKQVLGAWKLQNSGDWIDHRSTQQLVESSTRCNGCQPENSYGQLVQFVYSVALHEDFQLGYNDNIWRSPSRQSSLLRNFLIWFWRKIEHLTLRFHTGPINQRAGVMYKNIRRFCEMIPATFPNLRKITYLNRNHHTEGYTQEKRCDTIRKGFSKRLIELFRAIPVSESIEVILDLYFGTWISDDKDSDSDAQGSGWRNSDANDYDDYKSASTDTPLRLHHRQLEVEDGIRRLLMPTSLLYGNTNDLPEDLGLRRLFGDLEP</sequence>
<proteinExistence type="predicted"/>
<dbReference type="OrthoDB" id="3490884at2759"/>
<comment type="caution">
    <text evidence="2">The sequence shown here is derived from an EMBL/GenBank/DDBJ whole genome shotgun (WGS) entry which is preliminary data.</text>
</comment>
<keyword evidence="3" id="KW-1185">Reference proteome</keyword>
<dbReference type="EMBL" id="JAPEIS010000015">
    <property type="protein sequence ID" value="KAJ8058894.1"/>
    <property type="molecule type" value="Genomic_DNA"/>
</dbReference>
<evidence type="ECO:0000313" key="3">
    <source>
        <dbReference type="Proteomes" id="UP001152300"/>
    </source>
</evidence>
<feature type="compositionally biased region" description="Polar residues" evidence="1">
    <location>
        <begin position="342"/>
        <end position="353"/>
    </location>
</feature>